<dbReference type="SUPFAM" id="SSF103473">
    <property type="entry name" value="MFS general substrate transporter"/>
    <property type="match status" value="1"/>
</dbReference>
<feature type="transmembrane region" description="Helical" evidence="6">
    <location>
        <begin position="466"/>
        <end position="489"/>
    </location>
</feature>
<dbReference type="PANTHER" id="PTHR19432:SF76">
    <property type="entry name" value="TRANSPORTER, PUTATIVE (EUROFUNG)-RELATED"/>
    <property type="match status" value="1"/>
</dbReference>
<dbReference type="GO" id="GO:0008506">
    <property type="term" value="F:sucrose:proton symporter activity"/>
    <property type="evidence" value="ECO:0007669"/>
    <property type="project" value="TreeGrafter"/>
</dbReference>
<dbReference type="Proteomes" id="UP000700596">
    <property type="component" value="Unassembled WGS sequence"/>
</dbReference>
<feature type="transmembrane region" description="Helical" evidence="6">
    <location>
        <begin position="332"/>
        <end position="352"/>
    </location>
</feature>
<protein>
    <submittedName>
        <fullName evidence="7">Major facilitator superfamily domain-containing protein</fullName>
    </submittedName>
</protein>
<dbReference type="Gene3D" id="1.20.1250.20">
    <property type="entry name" value="MFS general substrate transporter like domains"/>
    <property type="match status" value="1"/>
</dbReference>
<evidence type="ECO:0000256" key="6">
    <source>
        <dbReference type="SAM" id="Phobius"/>
    </source>
</evidence>
<evidence type="ECO:0000256" key="5">
    <source>
        <dbReference type="ARBA" id="ARBA00023136"/>
    </source>
</evidence>
<sequence>MTYCTPYLLSLGLTKSKISLVWIAGPLSGLITQPIIGVIADRSTSRWGRRRPFMLCGMVLVAMFLLLLGWTKEVVRWFVPETEASREWVQKMTIVTAVGAIYGIDFAINAVQGSCRGLVVDTLPIPKQQMGSSWASRMVAVGNLVGYAAGAIDLKSVFGEVLGDTQFKQLTAVAGITLCVMVGITSWAVTERVLVSDGREEGERLGIWDVLGTIAHKARNLPRGIAGICVVQFFAWIGWFPFLFYSTTWVGEIYLRYDAPAEVKMANDVTGRVGRIGSTALIGFSIITFLMSVILPWFVKNPLDETPGYTQRPPQSIAAFVFELEKYKPSLLTAWTCSHCIFAGSMIMAPFVQSLRSATILVGICGISWAISVWAPFAFLGVEINRLSQSPQHPQSPSHSAEESQSATGESSGAYLGIMNLYTTLPQFVGTFISWGVFSLLEPGKSPELAKEAHPDEHHSTEGPNAIAVCLFIGAVSAVVAAAATRRLGRIQRELKSRF</sequence>
<keyword evidence="8" id="KW-1185">Reference proteome</keyword>
<keyword evidence="3 6" id="KW-0812">Transmembrane</keyword>
<evidence type="ECO:0000256" key="4">
    <source>
        <dbReference type="ARBA" id="ARBA00022989"/>
    </source>
</evidence>
<keyword evidence="4 6" id="KW-1133">Transmembrane helix</keyword>
<name>A0A9P9IKH2_9PLEO</name>
<dbReference type="AlphaFoldDB" id="A0A9P9IKH2"/>
<feature type="transmembrane region" description="Helical" evidence="6">
    <location>
        <begin position="276"/>
        <end position="299"/>
    </location>
</feature>
<comment type="subcellular location">
    <subcellularLocation>
        <location evidence="1">Membrane</location>
        <topology evidence="1">Multi-pass membrane protein</topology>
    </subcellularLocation>
</comment>
<evidence type="ECO:0000256" key="2">
    <source>
        <dbReference type="ARBA" id="ARBA00022448"/>
    </source>
</evidence>
<keyword evidence="2" id="KW-0813">Transport</keyword>
<dbReference type="EMBL" id="JAGMWT010000009">
    <property type="protein sequence ID" value="KAH7122689.1"/>
    <property type="molecule type" value="Genomic_DNA"/>
</dbReference>
<reference evidence="7" key="1">
    <citation type="journal article" date="2021" name="Nat. Commun.">
        <title>Genetic determinants of endophytism in the Arabidopsis root mycobiome.</title>
        <authorList>
            <person name="Mesny F."/>
            <person name="Miyauchi S."/>
            <person name="Thiergart T."/>
            <person name="Pickel B."/>
            <person name="Atanasova L."/>
            <person name="Karlsson M."/>
            <person name="Huettel B."/>
            <person name="Barry K.W."/>
            <person name="Haridas S."/>
            <person name="Chen C."/>
            <person name="Bauer D."/>
            <person name="Andreopoulos W."/>
            <person name="Pangilinan J."/>
            <person name="LaButti K."/>
            <person name="Riley R."/>
            <person name="Lipzen A."/>
            <person name="Clum A."/>
            <person name="Drula E."/>
            <person name="Henrissat B."/>
            <person name="Kohler A."/>
            <person name="Grigoriev I.V."/>
            <person name="Martin F.M."/>
            <person name="Hacquard S."/>
        </authorList>
    </citation>
    <scope>NUCLEOTIDE SEQUENCE</scope>
    <source>
        <strain evidence="7">MPI-CAGE-CH-0243</strain>
    </source>
</reference>
<feature type="transmembrane region" description="Helical" evidence="6">
    <location>
        <begin position="52"/>
        <end position="70"/>
    </location>
</feature>
<proteinExistence type="predicted"/>
<organism evidence="7 8">
    <name type="scientific">Dendryphion nanum</name>
    <dbReference type="NCBI Taxonomy" id="256645"/>
    <lineage>
        <taxon>Eukaryota</taxon>
        <taxon>Fungi</taxon>
        <taxon>Dikarya</taxon>
        <taxon>Ascomycota</taxon>
        <taxon>Pezizomycotina</taxon>
        <taxon>Dothideomycetes</taxon>
        <taxon>Pleosporomycetidae</taxon>
        <taxon>Pleosporales</taxon>
        <taxon>Torulaceae</taxon>
        <taxon>Dendryphion</taxon>
    </lineage>
</organism>
<feature type="transmembrane region" description="Helical" evidence="6">
    <location>
        <begin position="233"/>
        <end position="255"/>
    </location>
</feature>
<gene>
    <name evidence="7" type="ORF">B0J11DRAFT_345659</name>
</gene>
<feature type="transmembrane region" description="Helical" evidence="6">
    <location>
        <begin position="170"/>
        <end position="189"/>
    </location>
</feature>
<dbReference type="OrthoDB" id="28755at2759"/>
<keyword evidence="5 6" id="KW-0472">Membrane</keyword>
<evidence type="ECO:0000313" key="7">
    <source>
        <dbReference type="EMBL" id="KAH7122689.1"/>
    </source>
</evidence>
<comment type="caution">
    <text evidence="7">The sequence shown here is derived from an EMBL/GenBank/DDBJ whole genome shotgun (WGS) entry which is preliminary data.</text>
</comment>
<feature type="transmembrane region" description="Helical" evidence="6">
    <location>
        <begin position="20"/>
        <end position="40"/>
    </location>
</feature>
<accession>A0A9P9IKH2</accession>
<evidence type="ECO:0000256" key="3">
    <source>
        <dbReference type="ARBA" id="ARBA00022692"/>
    </source>
</evidence>
<dbReference type="Pfam" id="PF13347">
    <property type="entry name" value="MFS_2"/>
    <property type="match status" value="1"/>
</dbReference>
<evidence type="ECO:0000313" key="8">
    <source>
        <dbReference type="Proteomes" id="UP000700596"/>
    </source>
</evidence>
<feature type="transmembrane region" description="Helical" evidence="6">
    <location>
        <begin position="359"/>
        <end position="382"/>
    </location>
</feature>
<evidence type="ECO:0000256" key="1">
    <source>
        <dbReference type="ARBA" id="ARBA00004141"/>
    </source>
</evidence>
<dbReference type="InterPro" id="IPR036259">
    <property type="entry name" value="MFS_trans_sf"/>
</dbReference>
<dbReference type="PANTHER" id="PTHR19432">
    <property type="entry name" value="SUGAR TRANSPORTER"/>
    <property type="match status" value="1"/>
</dbReference>
<dbReference type="GO" id="GO:0005886">
    <property type="term" value="C:plasma membrane"/>
    <property type="evidence" value="ECO:0007669"/>
    <property type="project" value="TreeGrafter"/>
</dbReference>